<dbReference type="PROSITE" id="PS00781">
    <property type="entry name" value="PEPCASE_1"/>
    <property type="match status" value="1"/>
</dbReference>
<dbReference type="GO" id="GO:0006107">
    <property type="term" value="P:oxaloacetate metabolic process"/>
    <property type="evidence" value="ECO:0007669"/>
    <property type="project" value="UniProtKB-UniRule"/>
</dbReference>
<protein>
    <recommendedName>
        <fullName evidence="5 10">Phosphoenolpyruvate carboxylase</fullName>
        <shortName evidence="10">PEPC</shortName>
        <shortName evidence="10">PEPCase</shortName>
        <ecNumber evidence="4 10">4.1.1.31</ecNumber>
    </recommendedName>
</protein>
<evidence type="ECO:0000256" key="4">
    <source>
        <dbReference type="ARBA" id="ARBA00012305"/>
    </source>
</evidence>
<dbReference type="PROSITE" id="PS00393">
    <property type="entry name" value="PEPCASE_2"/>
    <property type="match status" value="1"/>
</dbReference>
<evidence type="ECO:0000256" key="9">
    <source>
        <dbReference type="ARBA" id="ARBA00048995"/>
    </source>
</evidence>
<comment type="similarity">
    <text evidence="3 10">Belongs to the PEPCase type 1 family.</text>
</comment>
<dbReference type="Pfam" id="PF00311">
    <property type="entry name" value="PEPcase"/>
    <property type="match status" value="2"/>
</dbReference>
<evidence type="ECO:0000256" key="11">
    <source>
        <dbReference type="PROSITE-ProRule" id="PRU10111"/>
    </source>
</evidence>
<comment type="subunit">
    <text evidence="10">Homotetramer.</text>
</comment>
<dbReference type="RefSeq" id="WP_084048967.1">
    <property type="nucleotide sequence ID" value="NZ_FWWU01000009.1"/>
</dbReference>
<keyword evidence="14" id="KW-1185">Reference proteome</keyword>
<proteinExistence type="inferred from homology"/>
<dbReference type="STRING" id="695939.SAMN00790413_01522"/>
<evidence type="ECO:0000313" key="13">
    <source>
        <dbReference type="EMBL" id="SMB92317.1"/>
    </source>
</evidence>
<dbReference type="EC" id="4.1.1.31" evidence="4 10"/>
<sequence length="827" mass="91667">MGLSSDVNTLGRTLGQVLKEQEGEAFFDLVERTRSLVREVRAGGDDAELRELLSDLDGETAGNLTRAFTWYFQLVNLAEEYERVRVLSNVQGVRPQSLEQALTELKSQGLSAEEVEALLARLDLGLTFTAHPTEMRRRTVRAHLVEIAQDIPGLESPLALERVAAHVEALWGTPELRRLKPTVQDEVKGGLNYITSIAGALPELQRDLGRAFAGVYGRPTEARLPLSFNSWMGGDRDGNPFVTPQATRETLALHRDLARRLLMEAISQAFTDLSQEELEGDEEDSYRVELRALHAAVEAGEQVDLLPRLEALRERLETEGQRRSAELLLTPLLTVARVFGQHLVSLDVREHSAQTGAAIARLLKEAGVEGDYLALPEHAKQEVLTAELRSRRPLWPAGTALPDELETVIGPIREVQAATRRVGPRAFGRYIISMSESVSDVLEPLLLAREVGFRVLPVPLFETLDDLERAPQVVWELLSIPEYRAVLGSDVQEIMLGYSDSNKDTGFLSANWALHEAQRRVSEVCRRAGVPWRFFHGRGTSIGRGGGPASRAILGQPAGTIDAGLRITEQGEALADKYSHPVLARRNLEQALYGLLLAAARPAENPPAAWTEAMTRAARASGEAYRALVDDPEFLPFFEAVTPIHEIARLNIASRPVRRPGAPTLGNLRAIPWVMSWTQNRANLPGWYGLADGLREIGPDLAREMYANWPFFRTVLDNAQMSLAKSDFLIFAEYLRLGGEGRLASQLQEAYDETVQLVQEAVGAELMANEPRLRESIKLRNPYIDPIHRIQVELLHRSRSVEGGLDEYERPLLLSLQGIAAGVRNTG</sequence>
<dbReference type="GO" id="GO:0008964">
    <property type="term" value="F:phosphoenolpyruvate carboxylase activity"/>
    <property type="evidence" value="ECO:0007669"/>
    <property type="project" value="UniProtKB-UniRule"/>
</dbReference>
<gene>
    <name evidence="10" type="primary">ppc</name>
    <name evidence="13" type="ORF">SAMN00790413_01522</name>
</gene>
<evidence type="ECO:0000256" key="5">
    <source>
        <dbReference type="ARBA" id="ARBA00022419"/>
    </source>
</evidence>
<dbReference type="Proteomes" id="UP000192582">
    <property type="component" value="Unassembled WGS sequence"/>
</dbReference>
<comment type="catalytic activity">
    <reaction evidence="9 10">
        <text>oxaloacetate + phosphate = phosphoenolpyruvate + hydrogencarbonate</text>
        <dbReference type="Rhea" id="RHEA:28370"/>
        <dbReference type="ChEBI" id="CHEBI:16452"/>
        <dbReference type="ChEBI" id="CHEBI:17544"/>
        <dbReference type="ChEBI" id="CHEBI:43474"/>
        <dbReference type="ChEBI" id="CHEBI:58702"/>
        <dbReference type="EC" id="4.1.1.31"/>
    </reaction>
</comment>
<dbReference type="GO" id="GO:0005829">
    <property type="term" value="C:cytosol"/>
    <property type="evidence" value="ECO:0007669"/>
    <property type="project" value="TreeGrafter"/>
</dbReference>
<dbReference type="OrthoDB" id="9768133at2"/>
<dbReference type="InterPro" id="IPR018129">
    <property type="entry name" value="PEP_COase_Lys_AS"/>
</dbReference>
<dbReference type="PANTHER" id="PTHR30523:SF6">
    <property type="entry name" value="PHOSPHOENOLPYRUVATE CARBOXYLASE"/>
    <property type="match status" value="1"/>
</dbReference>
<dbReference type="AlphaFoldDB" id="A0A1W1VG09"/>
<evidence type="ECO:0000313" key="14">
    <source>
        <dbReference type="Proteomes" id="UP000192582"/>
    </source>
</evidence>
<comment type="cofactor">
    <cofactor evidence="1 10">
        <name>Mg(2+)</name>
        <dbReference type="ChEBI" id="CHEBI:18420"/>
    </cofactor>
</comment>
<dbReference type="PANTHER" id="PTHR30523">
    <property type="entry name" value="PHOSPHOENOLPYRUVATE CARBOXYLASE"/>
    <property type="match status" value="1"/>
</dbReference>
<reference evidence="13 14" key="1">
    <citation type="submission" date="2017-04" db="EMBL/GenBank/DDBJ databases">
        <authorList>
            <person name="Afonso C.L."/>
            <person name="Miller P.J."/>
            <person name="Scott M.A."/>
            <person name="Spackman E."/>
            <person name="Goraichik I."/>
            <person name="Dimitrov K.M."/>
            <person name="Suarez D.L."/>
            <person name="Swayne D.E."/>
        </authorList>
    </citation>
    <scope>NUCLEOTIDE SEQUENCE [LARGE SCALE GENOMIC DNA]</scope>
    <source>
        <strain evidence="13 14">KR-140</strain>
    </source>
</reference>
<dbReference type="InterPro" id="IPR033129">
    <property type="entry name" value="PEPCASE_His_AS"/>
</dbReference>
<evidence type="ECO:0000256" key="10">
    <source>
        <dbReference type="HAMAP-Rule" id="MF_00595"/>
    </source>
</evidence>
<feature type="active site" evidence="10 11">
    <location>
        <position position="131"/>
    </location>
</feature>
<evidence type="ECO:0000256" key="6">
    <source>
        <dbReference type="ARBA" id="ARBA00022842"/>
    </source>
</evidence>
<dbReference type="GO" id="GO:0006099">
    <property type="term" value="P:tricarboxylic acid cycle"/>
    <property type="evidence" value="ECO:0007669"/>
    <property type="project" value="InterPro"/>
</dbReference>
<dbReference type="InterPro" id="IPR015813">
    <property type="entry name" value="Pyrv/PenolPyrv_kinase-like_dom"/>
</dbReference>
<dbReference type="GO" id="GO:0000287">
    <property type="term" value="F:magnesium ion binding"/>
    <property type="evidence" value="ECO:0007669"/>
    <property type="project" value="UniProtKB-UniRule"/>
</dbReference>
<comment type="function">
    <text evidence="2 10">Forms oxaloacetate, a four-carbon dicarboxylic acid source for the tricarboxylic acid cycle.</text>
</comment>
<organism evidence="13 14">
    <name type="scientific">Deinococcus hopiensis KR-140</name>
    <dbReference type="NCBI Taxonomy" id="695939"/>
    <lineage>
        <taxon>Bacteria</taxon>
        <taxon>Thermotogati</taxon>
        <taxon>Deinococcota</taxon>
        <taxon>Deinococci</taxon>
        <taxon>Deinococcales</taxon>
        <taxon>Deinococcaceae</taxon>
        <taxon>Deinococcus</taxon>
    </lineage>
</organism>
<name>A0A1W1VG09_9DEIO</name>
<dbReference type="EMBL" id="FWWU01000009">
    <property type="protein sequence ID" value="SMB92317.1"/>
    <property type="molecule type" value="Genomic_DNA"/>
</dbReference>
<dbReference type="InterPro" id="IPR022805">
    <property type="entry name" value="PEP_COase_bac/pln-type"/>
</dbReference>
<dbReference type="PRINTS" id="PR00150">
    <property type="entry name" value="PEPCARBXLASE"/>
</dbReference>
<evidence type="ECO:0000256" key="7">
    <source>
        <dbReference type="ARBA" id="ARBA00023239"/>
    </source>
</evidence>
<evidence type="ECO:0000256" key="3">
    <source>
        <dbReference type="ARBA" id="ARBA00008346"/>
    </source>
</evidence>
<dbReference type="SUPFAM" id="SSF51621">
    <property type="entry name" value="Phosphoenolpyruvate/pyruvate domain"/>
    <property type="match status" value="1"/>
</dbReference>
<evidence type="ECO:0000256" key="8">
    <source>
        <dbReference type="ARBA" id="ARBA00023300"/>
    </source>
</evidence>
<dbReference type="GO" id="GO:0015977">
    <property type="term" value="P:carbon fixation"/>
    <property type="evidence" value="ECO:0007669"/>
    <property type="project" value="UniProtKB-UniRule"/>
</dbReference>
<keyword evidence="6 10" id="KW-0460">Magnesium</keyword>
<evidence type="ECO:0000256" key="1">
    <source>
        <dbReference type="ARBA" id="ARBA00001946"/>
    </source>
</evidence>
<keyword evidence="13" id="KW-0670">Pyruvate</keyword>
<dbReference type="InterPro" id="IPR021135">
    <property type="entry name" value="PEP_COase"/>
</dbReference>
<accession>A0A1W1VG09</accession>
<feature type="active site" evidence="10 12">
    <location>
        <position position="503"/>
    </location>
</feature>
<evidence type="ECO:0000256" key="2">
    <source>
        <dbReference type="ARBA" id="ARBA00003670"/>
    </source>
</evidence>
<keyword evidence="8 10" id="KW-0120">Carbon dioxide fixation</keyword>
<evidence type="ECO:0000256" key="12">
    <source>
        <dbReference type="PROSITE-ProRule" id="PRU10112"/>
    </source>
</evidence>
<keyword evidence="7 10" id="KW-0456">Lyase</keyword>
<dbReference type="HAMAP" id="MF_00595">
    <property type="entry name" value="PEPcase_type1"/>
    <property type="match status" value="1"/>
</dbReference>